<name>A0ABN2CIV0_9ACTN</name>
<gene>
    <name evidence="1" type="ORF">GCM10009741_75350</name>
</gene>
<evidence type="ECO:0000313" key="1">
    <source>
        <dbReference type="EMBL" id="GAA1559262.1"/>
    </source>
</evidence>
<proteinExistence type="predicted"/>
<evidence type="ECO:0000313" key="2">
    <source>
        <dbReference type="Proteomes" id="UP001500363"/>
    </source>
</evidence>
<protein>
    <submittedName>
        <fullName evidence="1">Uncharacterized protein</fullName>
    </submittedName>
</protein>
<accession>A0ABN2CIV0</accession>
<dbReference type="Proteomes" id="UP001500363">
    <property type="component" value="Unassembled WGS sequence"/>
</dbReference>
<comment type="caution">
    <text evidence="1">The sequence shown here is derived from an EMBL/GenBank/DDBJ whole genome shotgun (WGS) entry which is preliminary data.</text>
</comment>
<dbReference type="EMBL" id="BAAANC010000005">
    <property type="protein sequence ID" value="GAA1559262.1"/>
    <property type="molecule type" value="Genomic_DNA"/>
</dbReference>
<reference evidence="1 2" key="1">
    <citation type="journal article" date="2019" name="Int. J. Syst. Evol. Microbiol.">
        <title>The Global Catalogue of Microorganisms (GCM) 10K type strain sequencing project: providing services to taxonomists for standard genome sequencing and annotation.</title>
        <authorList>
            <consortium name="The Broad Institute Genomics Platform"/>
            <consortium name="The Broad Institute Genome Sequencing Center for Infectious Disease"/>
            <person name="Wu L."/>
            <person name="Ma J."/>
        </authorList>
    </citation>
    <scope>NUCLEOTIDE SEQUENCE [LARGE SCALE GENOMIC DNA]</scope>
    <source>
        <strain evidence="1 2">JCM 14303</strain>
    </source>
</reference>
<keyword evidence="2" id="KW-1185">Reference proteome</keyword>
<organism evidence="1 2">
    <name type="scientific">Kribbella lupini</name>
    <dbReference type="NCBI Taxonomy" id="291602"/>
    <lineage>
        <taxon>Bacteria</taxon>
        <taxon>Bacillati</taxon>
        <taxon>Actinomycetota</taxon>
        <taxon>Actinomycetes</taxon>
        <taxon>Propionibacteriales</taxon>
        <taxon>Kribbellaceae</taxon>
        <taxon>Kribbella</taxon>
    </lineage>
</organism>
<sequence>MGGAMTAMEAAGNGRTIYDRWLDAYEAAYRDQGALQRLACPTCGEVALQLVFVIDAYGDGRATSAFWCKKCLWGIAPNSTSVPSSATAVLRGEEEVPDYRLVLDDGR</sequence>